<evidence type="ECO:0000313" key="1">
    <source>
        <dbReference type="EMBL" id="CAB3710800.1"/>
    </source>
</evidence>
<gene>
    <name evidence="1" type="ORF">LMG26690_03176</name>
</gene>
<reference evidence="1 2" key="1">
    <citation type="submission" date="2020-04" db="EMBL/GenBank/DDBJ databases">
        <authorList>
            <person name="De Canck E."/>
        </authorList>
    </citation>
    <scope>NUCLEOTIDE SEQUENCE [LARGE SCALE GENOMIC DNA]</scope>
    <source>
        <strain evidence="1 2">LMG 26690</strain>
    </source>
</reference>
<dbReference type="AlphaFoldDB" id="A0A6S7BEN7"/>
<protein>
    <submittedName>
        <fullName evidence="1">Uncharacterized protein</fullName>
    </submittedName>
</protein>
<evidence type="ECO:0000313" key="2">
    <source>
        <dbReference type="Proteomes" id="UP000494214"/>
    </source>
</evidence>
<proteinExistence type="predicted"/>
<dbReference type="Proteomes" id="UP000494214">
    <property type="component" value="Unassembled WGS sequence"/>
</dbReference>
<name>A0A6S7BEN7_9BURK</name>
<sequence>MALSPRFWKSEPGLNEYEPSAFSVKLPPSEPATAVPTPAAWPLTAETCSLSPSASVSLDSTPFWAVTVSDVSSSVVPASLAAVGAGFLTSHWKVWLTAAPCESVAVMITV</sequence>
<dbReference type="EMBL" id="CADIJM010000006">
    <property type="protein sequence ID" value="CAB3710800.1"/>
    <property type="molecule type" value="Genomic_DNA"/>
</dbReference>
<accession>A0A6S7BEN7</accession>
<organism evidence="1 2">
    <name type="scientific">Achromobacter animicus</name>
    <dbReference type="NCBI Taxonomy" id="1389935"/>
    <lineage>
        <taxon>Bacteria</taxon>
        <taxon>Pseudomonadati</taxon>
        <taxon>Pseudomonadota</taxon>
        <taxon>Betaproteobacteria</taxon>
        <taxon>Burkholderiales</taxon>
        <taxon>Alcaligenaceae</taxon>
        <taxon>Achromobacter</taxon>
    </lineage>
</organism>
<keyword evidence="2" id="KW-1185">Reference proteome</keyword>